<proteinExistence type="predicted"/>
<dbReference type="EMBL" id="JARBJD010000154">
    <property type="protein sequence ID" value="KAK2949515.1"/>
    <property type="molecule type" value="Genomic_DNA"/>
</dbReference>
<gene>
    <name evidence="1" type="ORF">BLNAU_15497</name>
</gene>
<sequence length="350" mass="39966">MNVDVKAEIVRLFAEQEGHDGANRTEMICRFHSQHDFRAKDVIEALHIPSSTFYDGMKSLWKGYTPGKRGPHSKLRYAEDILLKNWVDERCRAGRLPTPNDVTTQANTILIEHNQNENPPPQLGRSCGYSFLNRQPNVEIVTPTSFNIYHVCSCTKPFIRPWFDQLEQFLETVHIPPHLFFNMDETHLHTVAHLTPEVATTTPDIDIVFITPNTSRFTQPVDQSINATFRNIISQTIPDHLAVAAADHRQSFMQTFLRATDSALSHRSIQHSFSVCGLHPFNSQIALCRVPNIGHLKIGSFPHTHQSHFGAGFAQTFYVFRTRRVKKHIIDVRQCVYGDSMGIHAFTKSW</sequence>
<evidence type="ECO:0008006" key="3">
    <source>
        <dbReference type="Google" id="ProtNLM"/>
    </source>
</evidence>
<evidence type="ECO:0000313" key="2">
    <source>
        <dbReference type="Proteomes" id="UP001281761"/>
    </source>
</evidence>
<keyword evidence="2" id="KW-1185">Reference proteome</keyword>
<evidence type="ECO:0000313" key="1">
    <source>
        <dbReference type="EMBL" id="KAK2949515.1"/>
    </source>
</evidence>
<comment type="caution">
    <text evidence="1">The sequence shown here is derived from an EMBL/GenBank/DDBJ whole genome shotgun (WGS) entry which is preliminary data.</text>
</comment>
<name>A0ABQ9XE75_9EUKA</name>
<reference evidence="1 2" key="1">
    <citation type="journal article" date="2022" name="bioRxiv">
        <title>Genomics of Preaxostyla Flagellates Illuminates Evolutionary Transitions and the Path Towards Mitochondrial Loss.</title>
        <authorList>
            <person name="Novak L.V.F."/>
            <person name="Treitli S.C."/>
            <person name="Pyrih J."/>
            <person name="Halakuc P."/>
            <person name="Pipaliya S.V."/>
            <person name="Vacek V."/>
            <person name="Brzon O."/>
            <person name="Soukal P."/>
            <person name="Eme L."/>
            <person name="Dacks J.B."/>
            <person name="Karnkowska A."/>
            <person name="Elias M."/>
            <person name="Hampl V."/>
        </authorList>
    </citation>
    <scope>NUCLEOTIDE SEQUENCE [LARGE SCALE GENOMIC DNA]</scope>
    <source>
        <strain evidence="1">NAU3</strain>
        <tissue evidence="1">Gut</tissue>
    </source>
</reference>
<protein>
    <recommendedName>
        <fullName evidence="3">DDE-1 domain-containing protein</fullName>
    </recommendedName>
</protein>
<organism evidence="1 2">
    <name type="scientific">Blattamonas nauphoetae</name>
    <dbReference type="NCBI Taxonomy" id="2049346"/>
    <lineage>
        <taxon>Eukaryota</taxon>
        <taxon>Metamonada</taxon>
        <taxon>Preaxostyla</taxon>
        <taxon>Oxymonadida</taxon>
        <taxon>Blattamonas</taxon>
    </lineage>
</organism>
<accession>A0ABQ9XE75</accession>
<dbReference type="Proteomes" id="UP001281761">
    <property type="component" value="Unassembled WGS sequence"/>
</dbReference>